<evidence type="ECO:0000259" key="1">
    <source>
        <dbReference type="Pfam" id="PF00675"/>
    </source>
</evidence>
<dbReference type="Gene3D" id="3.30.830.10">
    <property type="entry name" value="Metalloenzyme, LuxS/M16 peptidase-like"/>
    <property type="match status" value="2"/>
</dbReference>
<dbReference type="InterPro" id="IPR011249">
    <property type="entry name" value="Metalloenz_LuxS/M16"/>
</dbReference>
<sequence>MEKIVYAQLDETVYTEVLPNGLTVTLLPKNGFHKTYGLFTTKYGSIDNTFVPLGKSEKISVPDGIAHFLEHKMFEKEDGDVFQKFGRMGAAANAFTSFTQTSYLFSSTNQVKENLGTLLDFVQEPYFTEETVNKEKGIIAQEIQMYDDEPDWRLFFGLLGNLYPKHPLHIDIAGTVESIMEITPELLYTCYKTFYHPSNMNLFVVGKLDPDDLMTFIRQNQAAKTFEEAEAIERFFPEETVTDIRPFHAISMPVNRPKSIVGIKGAEPAPQGKEAMIHKTKMDILLRLLFGPTSSNYLRLYDQGILDDSFSYDYELERSFNFVAVSSDTKDPERFSETIKAILLSAKDSPELTEKNLMLIKKRMIGQHLQSLNSLEFIANQYSQQTYGEATLFDLVPIIEAITLEDILYMADQFMHEERLSAFHILSKGEKKE</sequence>
<dbReference type="OrthoDB" id="9811314at2"/>
<dbReference type="PANTHER" id="PTHR11851">
    <property type="entry name" value="METALLOPROTEASE"/>
    <property type="match status" value="1"/>
</dbReference>
<dbReference type="Pfam" id="PF05193">
    <property type="entry name" value="Peptidase_M16_C"/>
    <property type="match status" value="1"/>
</dbReference>
<proteinExistence type="predicted"/>
<evidence type="ECO:0000259" key="2">
    <source>
        <dbReference type="Pfam" id="PF05193"/>
    </source>
</evidence>
<dbReference type="Proteomes" id="UP000198668">
    <property type="component" value="Unassembled WGS sequence"/>
</dbReference>
<feature type="domain" description="Peptidase M16 C-terminal" evidence="2">
    <location>
        <begin position="182"/>
        <end position="357"/>
    </location>
</feature>
<organism evidence="3 4">
    <name type="scientific">Pisciglobus halotolerans</name>
    <dbReference type="NCBI Taxonomy" id="745365"/>
    <lineage>
        <taxon>Bacteria</taxon>
        <taxon>Bacillati</taxon>
        <taxon>Bacillota</taxon>
        <taxon>Bacilli</taxon>
        <taxon>Lactobacillales</taxon>
        <taxon>Carnobacteriaceae</taxon>
    </lineage>
</organism>
<feature type="domain" description="Peptidase M16 N-terminal" evidence="1">
    <location>
        <begin position="63"/>
        <end position="175"/>
    </location>
</feature>
<dbReference type="InterPro" id="IPR011765">
    <property type="entry name" value="Pept_M16_N"/>
</dbReference>
<dbReference type="NCBIfam" id="NF047421">
    <property type="entry name" value="YfmH_fam"/>
    <property type="match status" value="1"/>
</dbReference>
<name>A0A1I3CST4_9LACT</name>
<dbReference type="SUPFAM" id="SSF63411">
    <property type="entry name" value="LuxS/MPP-like metallohydrolase"/>
    <property type="match status" value="2"/>
</dbReference>
<dbReference type="EMBL" id="FOQE01000022">
    <property type="protein sequence ID" value="SFH77517.1"/>
    <property type="molecule type" value="Genomic_DNA"/>
</dbReference>
<keyword evidence="4" id="KW-1185">Reference proteome</keyword>
<dbReference type="PANTHER" id="PTHR11851:SF134">
    <property type="entry name" value="ZINC-DEPENDENT PROTEASE"/>
    <property type="match status" value="1"/>
</dbReference>
<protein>
    <submittedName>
        <fullName evidence="3">Predicted Zn-dependent peptidase</fullName>
    </submittedName>
</protein>
<dbReference type="RefSeq" id="WP_092092741.1">
    <property type="nucleotide sequence ID" value="NZ_FOQE01000022.1"/>
</dbReference>
<dbReference type="GO" id="GO:0046872">
    <property type="term" value="F:metal ion binding"/>
    <property type="evidence" value="ECO:0007669"/>
    <property type="project" value="InterPro"/>
</dbReference>
<gene>
    <name evidence="3" type="ORF">SAMN04489868_12228</name>
</gene>
<accession>A0A1I3CST4</accession>
<reference evidence="3 4" key="1">
    <citation type="submission" date="2016-10" db="EMBL/GenBank/DDBJ databases">
        <authorList>
            <person name="de Groot N.N."/>
        </authorList>
    </citation>
    <scope>NUCLEOTIDE SEQUENCE [LARGE SCALE GENOMIC DNA]</scope>
    <source>
        <strain evidence="3 4">DSM 27630</strain>
    </source>
</reference>
<evidence type="ECO:0000313" key="4">
    <source>
        <dbReference type="Proteomes" id="UP000198668"/>
    </source>
</evidence>
<evidence type="ECO:0000313" key="3">
    <source>
        <dbReference type="EMBL" id="SFH77517.1"/>
    </source>
</evidence>
<dbReference type="AlphaFoldDB" id="A0A1I3CST4"/>
<dbReference type="Pfam" id="PF00675">
    <property type="entry name" value="Peptidase_M16"/>
    <property type="match status" value="1"/>
</dbReference>
<dbReference type="InterPro" id="IPR050361">
    <property type="entry name" value="MPP/UQCRC_Complex"/>
</dbReference>
<dbReference type="InterPro" id="IPR007863">
    <property type="entry name" value="Peptidase_M16_C"/>
</dbReference>